<gene>
    <name evidence="6" type="ORF">HCA69_05530</name>
</gene>
<dbReference type="Pfam" id="PF04688">
    <property type="entry name" value="Holin_SPP1"/>
    <property type="match status" value="1"/>
</dbReference>
<evidence type="ECO:0000256" key="3">
    <source>
        <dbReference type="ARBA" id="ARBA00022989"/>
    </source>
</evidence>
<protein>
    <submittedName>
        <fullName evidence="6">Phage holin</fullName>
    </submittedName>
</protein>
<proteinExistence type="predicted"/>
<comment type="subcellular location">
    <subcellularLocation>
        <location evidence="1">Membrane</location>
    </subcellularLocation>
</comment>
<keyword evidence="4 5" id="KW-0472">Membrane</keyword>
<keyword evidence="3 5" id="KW-1133">Transmembrane helix</keyword>
<dbReference type="EMBL" id="JAARWN010000002">
    <property type="protein sequence ID" value="MBC1935819.1"/>
    <property type="molecule type" value="Genomic_DNA"/>
</dbReference>
<keyword evidence="2 5" id="KW-0812">Transmembrane</keyword>
<evidence type="ECO:0000256" key="5">
    <source>
        <dbReference type="SAM" id="Phobius"/>
    </source>
</evidence>
<evidence type="ECO:0000313" key="7">
    <source>
        <dbReference type="Proteomes" id="UP000535908"/>
    </source>
</evidence>
<dbReference type="InterPro" id="IPR006479">
    <property type="entry name" value="Holin"/>
</dbReference>
<accession>A0A7X0Y2R1</accession>
<reference evidence="6 7" key="1">
    <citation type="submission" date="2020-03" db="EMBL/GenBank/DDBJ databases">
        <title>Soil Listeria distribution.</title>
        <authorList>
            <person name="Liao J."/>
            <person name="Wiedmann M."/>
        </authorList>
    </citation>
    <scope>NUCLEOTIDE SEQUENCE [LARGE SCALE GENOMIC DNA]</scope>
    <source>
        <strain evidence="6 7">FSL L7-0741</strain>
    </source>
</reference>
<organism evidence="6 7">
    <name type="scientific">Listeria grandensis</name>
    <dbReference type="NCBI Taxonomy" id="1494963"/>
    <lineage>
        <taxon>Bacteria</taxon>
        <taxon>Bacillati</taxon>
        <taxon>Bacillota</taxon>
        <taxon>Bacilli</taxon>
        <taxon>Bacillales</taxon>
        <taxon>Listeriaceae</taxon>
        <taxon>Listeria</taxon>
    </lineage>
</organism>
<evidence type="ECO:0000256" key="2">
    <source>
        <dbReference type="ARBA" id="ARBA00022692"/>
    </source>
</evidence>
<name>A0A7X0Y2R1_9LIST</name>
<comment type="caution">
    <text evidence="6">The sequence shown here is derived from an EMBL/GenBank/DDBJ whole genome shotgun (WGS) entry which is preliminary data.</text>
</comment>
<evidence type="ECO:0000256" key="4">
    <source>
        <dbReference type="ARBA" id="ARBA00023136"/>
    </source>
</evidence>
<dbReference type="RefSeq" id="WP_185409992.1">
    <property type="nucleotide sequence ID" value="NZ_JAARRE010000006.1"/>
</dbReference>
<dbReference type="NCBIfam" id="TIGR01592">
    <property type="entry name" value="holin_SPP1"/>
    <property type="match status" value="1"/>
</dbReference>
<feature type="transmembrane region" description="Helical" evidence="5">
    <location>
        <begin position="12"/>
        <end position="32"/>
    </location>
</feature>
<dbReference type="Proteomes" id="UP000535908">
    <property type="component" value="Unassembled WGS sequence"/>
</dbReference>
<dbReference type="AlphaFoldDB" id="A0A7X0Y2R1"/>
<evidence type="ECO:0000313" key="6">
    <source>
        <dbReference type="EMBL" id="MBC1935819.1"/>
    </source>
</evidence>
<dbReference type="GO" id="GO:0016020">
    <property type="term" value="C:membrane"/>
    <property type="evidence" value="ECO:0007669"/>
    <property type="project" value="UniProtKB-SubCell"/>
</dbReference>
<sequence>MKRFNIKGVTVATWVRISVLLLALVNQFLTITGNSVLPFSDEEVEKFVTFIFTGVTAVIALWKNNSFTRAAQDADKMMKAEKEKSLLNNEN</sequence>
<feature type="transmembrane region" description="Helical" evidence="5">
    <location>
        <begin position="44"/>
        <end position="62"/>
    </location>
</feature>
<evidence type="ECO:0000256" key="1">
    <source>
        <dbReference type="ARBA" id="ARBA00004370"/>
    </source>
</evidence>